<proteinExistence type="predicted"/>
<evidence type="ECO:0000313" key="5">
    <source>
        <dbReference type="Proteomes" id="UP000178448"/>
    </source>
</evidence>
<dbReference type="PANTHER" id="PTHR10584">
    <property type="entry name" value="SUGAR KINASE"/>
    <property type="match status" value="1"/>
</dbReference>
<organism evidence="4 5">
    <name type="scientific">Candidatus Gottesmanbacteria bacterium RBG_16_52_11</name>
    <dbReference type="NCBI Taxonomy" id="1798374"/>
    <lineage>
        <taxon>Bacteria</taxon>
        <taxon>Candidatus Gottesmaniibacteriota</taxon>
    </lineage>
</organism>
<keyword evidence="1" id="KW-0808">Transferase</keyword>
<dbReference type="AlphaFoldDB" id="A0A1F5YPN7"/>
<feature type="domain" description="Carbohydrate kinase PfkB" evidence="3">
    <location>
        <begin position="14"/>
        <end position="279"/>
    </location>
</feature>
<dbReference type="SUPFAM" id="SSF53613">
    <property type="entry name" value="Ribokinase-like"/>
    <property type="match status" value="1"/>
</dbReference>
<reference evidence="4 5" key="1">
    <citation type="journal article" date="2016" name="Nat. Commun.">
        <title>Thousands of microbial genomes shed light on interconnected biogeochemical processes in an aquifer system.</title>
        <authorList>
            <person name="Anantharaman K."/>
            <person name="Brown C.T."/>
            <person name="Hug L.A."/>
            <person name="Sharon I."/>
            <person name="Castelle C.J."/>
            <person name="Probst A.J."/>
            <person name="Thomas B.C."/>
            <person name="Singh A."/>
            <person name="Wilkins M.J."/>
            <person name="Karaoz U."/>
            <person name="Brodie E.L."/>
            <person name="Williams K.H."/>
            <person name="Hubbard S.S."/>
            <person name="Banfield J.F."/>
        </authorList>
    </citation>
    <scope>NUCLEOTIDE SEQUENCE [LARGE SCALE GENOMIC DNA]</scope>
</reference>
<evidence type="ECO:0000256" key="1">
    <source>
        <dbReference type="ARBA" id="ARBA00022679"/>
    </source>
</evidence>
<evidence type="ECO:0000256" key="2">
    <source>
        <dbReference type="ARBA" id="ARBA00022777"/>
    </source>
</evidence>
<accession>A0A1F5YPN7</accession>
<dbReference type="Gene3D" id="3.40.1190.20">
    <property type="match status" value="1"/>
</dbReference>
<keyword evidence="2" id="KW-0418">Kinase</keyword>
<dbReference type="GO" id="GO:0016301">
    <property type="term" value="F:kinase activity"/>
    <property type="evidence" value="ECO:0007669"/>
    <property type="project" value="UniProtKB-KW"/>
</dbReference>
<protein>
    <recommendedName>
        <fullName evidence="3">Carbohydrate kinase PfkB domain-containing protein</fullName>
    </recommendedName>
</protein>
<dbReference type="InterPro" id="IPR029056">
    <property type="entry name" value="Ribokinase-like"/>
</dbReference>
<name>A0A1F5YPN7_9BACT</name>
<evidence type="ECO:0000259" key="3">
    <source>
        <dbReference type="Pfam" id="PF00294"/>
    </source>
</evidence>
<gene>
    <name evidence="4" type="ORF">A2Z33_01470</name>
</gene>
<dbReference type="STRING" id="1798374.A2Z33_01470"/>
<dbReference type="PANTHER" id="PTHR10584:SF166">
    <property type="entry name" value="RIBOKINASE"/>
    <property type="match status" value="1"/>
</dbReference>
<dbReference type="EMBL" id="MFJD01000009">
    <property type="protein sequence ID" value="OGG01947.1"/>
    <property type="molecule type" value="Genomic_DNA"/>
</dbReference>
<sequence length="316" mass="34507">MDFPGRFADRIMPDKIHRISLSFLVDKLAKQFGGTAGNIAYTLRLLDVTPVILSVAGNDFAPYESFLKSRDISTGLITVVRRVTTSAYFVVTDREDNQIGSFYTGATKYYRTLSVADAVRNRNIGFAVLAPTDPAAMRQYVTQCRTLGLPYLYDPAFQIDTFSAAELKSAIKGAAILIGNDYEISLIEQKLGISHEELILYMPVLITTLGSKGSVIETRKKHIHIRPAKPVSVSDPTGAGDAYRAGFLAGYVRGYDLVTCGQMGSVAAVYTVEKYGTVTHKFTSSAFTERYRLNYGSDFSLSSAGWNAQAAGGTIH</sequence>
<dbReference type="InterPro" id="IPR002173">
    <property type="entry name" value="Carboh/pur_kinase_PfkB_CS"/>
</dbReference>
<evidence type="ECO:0000313" key="4">
    <source>
        <dbReference type="EMBL" id="OGG01947.1"/>
    </source>
</evidence>
<dbReference type="InterPro" id="IPR011611">
    <property type="entry name" value="PfkB_dom"/>
</dbReference>
<comment type="caution">
    <text evidence="4">The sequence shown here is derived from an EMBL/GenBank/DDBJ whole genome shotgun (WGS) entry which is preliminary data.</text>
</comment>
<dbReference type="Proteomes" id="UP000178448">
    <property type="component" value="Unassembled WGS sequence"/>
</dbReference>
<dbReference type="PROSITE" id="PS00584">
    <property type="entry name" value="PFKB_KINASES_2"/>
    <property type="match status" value="1"/>
</dbReference>
<dbReference type="Pfam" id="PF00294">
    <property type="entry name" value="PfkB"/>
    <property type="match status" value="1"/>
</dbReference>
<dbReference type="CDD" id="cd01942">
    <property type="entry name" value="ribokinase_group_A"/>
    <property type="match status" value="1"/>
</dbReference>